<dbReference type="OrthoDB" id="10402570at2759"/>
<dbReference type="EMBL" id="GL883139">
    <property type="protein sequence ID" value="EGG01277.1"/>
    <property type="molecule type" value="Genomic_DNA"/>
</dbReference>
<reference evidence="3" key="1">
    <citation type="journal article" date="2011" name="Proc. Natl. Acad. Sci. U.S.A.">
        <title>Obligate biotrophy features unraveled by the genomic analysis of rust fungi.</title>
        <authorList>
            <person name="Duplessis S."/>
            <person name="Cuomo C.A."/>
            <person name="Lin Y.-C."/>
            <person name="Aerts A."/>
            <person name="Tisserant E."/>
            <person name="Veneault-Fourrey C."/>
            <person name="Joly D.L."/>
            <person name="Hacquard S."/>
            <person name="Amselem J."/>
            <person name="Cantarel B.L."/>
            <person name="Chiu R."/>
            <person name="Coutinho P.M."/>
            <person name="Feau N."/>
            <person name="Field M."/>
            <person name="Frey P."/>
            <person name="Gelhaye E."/>
            <person name="Goldberg J."/>
            <person name="Grabherr M.G."/>
            <person name="Kodira C.D."/>
            <person name="Kohler A."/>
            <person name="Kuees U."/>
            <person name="Lindquist E.A."/>
            <person name="Lucas S.M."/>
            <person name="Mago R."/>
            <person name="Mauceli E."/>
            <person name="Morin E."/>
            <person name="Murat C."/>
            <person name="Pangilinan J.L."/>
            <person name="Park R."/>
            <person name="Pearson M."/>
            <person name="Quesneville H."/>
            <person name="Rouhier N."/>
            <person name="Sakthikumar S."/>
            <person name="Salamov A.A."/>
            <person name="Schmutz J."/>
            <person name="Selles B."/>
            <person name="Shapiro H."/>
            <person name="Tanguay P."/>
            <person name="Tuskan G.A."/>
            <person name="Henrissat B."/>
            <person name="Van de Peer Y."/>
            <person name="Rouze P."/>
            <person name="Ellis J.G."/>
            <person name="Dodds P.N."/>
            <person name="Schein J.E."/>
            <person name="Zhong S."/>
            <person name="Hamelin R.C."/>
            <person name="Grigoriev I.V."/>
            <person name="Szabo L.J."/>
            <person name="Martin F."/>
        </authorList>
    </citation>
    <scope>NUCLEOTIDE SEQUENCE [LARGE SCALE GENOMIC DNA]</scope>
    <source>
        <strain evidence="3">98AG31 / pathotype 3-4-7</strain>
    </source>
</reference>
<dbReference type="VEuPathDB" id="FungiDB:MELLADRAFT_111080"/>
<proteinExistence type="predicted"/>
<protein>
    <submittedName>
        <fullName evidence="2">Uncharacterized protein</fullName>
    </submittedName>
</protein>
<dbReference type="KEGG" id="mlr:MELLADRAFT_111080"/>
<dbReference type="RefSeq" id="XP_007415378.1">
    <property type="nucleotide sequence ID" value="XM_007415316.1"/>
</dbReference>
<sequence length="770" mass="88796">MSKMQAKGSKIDFLAFKFLGEIKLLSVDKKLLQEDHLNAWRDLRTIDIVTRHNRNSSTYQKRVEDLANKMMKTTSDQRMNLHRDAVEWSEHKANKPLAIVMYYLIQLLKVHLPESTHEEIEFLPEDVKKHFKVTYFDNTSLSRNMIDPFMDASMPFLGWHLLMEWFNINHGIGLHSSVNQIQYEWKKTIPKVAQVGYASHYMCYMKLIEKIEVLASAAIQDINLIKKVDSKISFRSLKKFFGRNVSDVHILQKHLLNEPHDKTRPLKFPLFGIHFKIDGEISENIKADIIKSWKSFSADHVGIASELSKISRSTSKKGTTLPGKVRDMSGYRKIKGKTNKDNPQHNQMWRHIARTINLVTNLDPPKSSEKLILWQILRSVLTVIANKFEPTKFERQIENTVMFYLLIRRLGEVLEEAVKSQSSSNDPGIRCTRAQFMMYYWSTMCYSSTGLKNKQEKTNQRMQFELGRVYFNHLISSQRLNKLYDHMPKYSENSSKDYALEMDQEKETMVSQSTAMKEVIRHRHRMPEQSKNDHSTFGRNFVHSDYALEGQPHASKGLTSAETMITNSDRMNFEVPRKRSSRYPNSITSNKKLLVEHTTDHTSSQTSPQKRKPVEDTLMHSDRSVSIGVKKKQRTNKLVNSSLGSVSQWPTQIFAPMHPSTVEPQNTFHHKISSLKEPEAIQESNTGGKKIILGQIDVEGIGLGGYTSDIYHLNKPPLSSITPVPGPTLPQDGHIHLFDLNKPWEYTSCVEKFSSMLPDLNEPYEDLSVQ</sequence>
<dbReference type="AlphaFoldDB" id="F4S1Z4"/>
<dbReference type="GeneID" id="18924271"/>
<dbReference type="InParanoid" id="F4S1Z4"/>
<evidence type="ECO:0000256" key="1">
    <source>
        <dbReference type="SAM" id="MobiDB-lite"/>
    </source>
</evidence>
<evidence type="ECO:0000313" key="2">
    <source>
        <dbReference type="EMBL" id="EGG01277.1"/>
    </source>
</evidence>
<keyword evidence="3" id="KW-1185">Reference proteome</keyword>
<feature type="region of interest" description="Disordered" evidence="1">
    <location>
        <begin position="596"/>
        <end position="619"/>
    </location>
</feature>
<evidence type="ECO:0000313" key="3">
    <source>
        <dbReference type="Proteomes" id="UP000001072"/>
    </source>
</evidence>
<dbReference type="Proteomes" id="UP000001072">
    <property type="component" value="Unassembled WGS sequence"/>
</dbReference>
<gene>
    <name evidence="2" type="ORF">MELLADRAFT_111080</name>
</gene>
<name>F4S1Z4_MELLP</name>
<dbReference type="HOGENOM" id="CLU_362933_0_0_1"/>
<organism evidence="3">
    <name type="scientific">Melampsora larici-populina (strain 98AG31 / pathotype 3-4-7)</name>
    <name type="common">Poplar leaf rust fungus</name>
    <dbReference type="NCBI Taxonomy" id="747676"/>
    <lineage>
        <taxon>Eukaryota</taxon>
        <taxon>Fungi</taxon>
        <taxon>Dikarya</taxon>
        <taxon>Basidiomycota</taxon>
        <taxon>Pucciniomycotina</taxon>
        <taxon>Pucciniomycetes</taxon>
        <taxon>Pucciniales</taxon>
        <taxon>Melampsoraceae</taxon>
        <taxon>Melampsora</taxon>
    </lineage>
</organism>
<accession>F4S1Z4</accession>